<name>A0ABN6FRE6_9GAMM</name>
<sequence length="68" mass="6135">MSVIVVVAGAGIAVVDGAGATVAAGGIAIVAGAATVAGDGVVSAGVASRPVQAVAAIVIAKARAVGRR</sequence>
<gene>
    <name evidence="1" type="ORF">LYSCAS_09240</name>
</gene>
<evidence type="ECO:0000313" key="2">
    <source>
        <dbReference type="Proteomes" id="UP000681317"/>
    </source>
</evidence>
<reference evidence="1 2" key="1">
    <citation type="submission" date="2021-03" db="EMBL/GenBank/DDBJ databases">
        <title>Complete Genome Sequences of Two Lysobacter Strains Isolated from Sea Water (Lysobacter caseinilyticus) and Soil (Lysobacter helvus) in South Korea.</title>
        <authorList>
            <person name="Watanabe Y."/>
            <person name="Arakawa K."/>
        </authorList>
    </citation>
    <scope>NUCLEOTIDE SEQUENCE [LARGE SCALE GENOMIC DNA]</scope>
    <source>
        <strain evidence="1 2">KVB24</strain>
    </source>
</reference>
<evidence type="ECO:0000313" key="1">
    <source>
        <dbReference type="EMBL" id="BCT91900.1"/>
    </source>
</evidence>
<organism evidence="1 2">
    <name type="scientific">Noviluteimonas caseinilytica</name>
    <dbReference type="NCBI Taxonomy" id="2675101"/>
    <lineage>
        <taxon>Bacteria</taxon>
        <taxon>Pseudomonadati</taxon>
        <taxon>Pseudomonadota</taxon>
        <taxon>Gammaproteobacteria</taxon>
        <taxon>Lysobacterales</taxon>
        <taxon>Lysobacteraceae</taxon>
        <taxon>Noviluteimonas</taxon>
    </lineage>
</organism>
<dbReference type="EMBL" id="AP024545">
    <property type="protein sequence ID" value="BCT91900.1"/>
    <property type="molecule type" value="Genomic_DNA"/>
</dbReference>
<keyword evidence="2" id="KW-1185">Reference proteome</keyword>
<proteinExistence type="predicted"/>
<dbReference type="Proteomes" id="UP000681317">
    <property type="component" value="Chromosome"/>
</dbReference>
<protein>
    <submittedName>
        <fullName evidence="1">Uncharacterized protein</fullName>
    </submittedName>
</protein>
<accession>A0ABN6FRE6</accession>